<comment type="caution">
    <text evidence="2">The sequence shown here is derived from an EMBL/GenBank/DDBJ whole genome shotgun (WGS) entry which is preliminary data.</text>
</comment>
<dbReference type="EMBL" id="BMEG01000002">
    <property type="protein sequence ID" value="GGD63064.1"/>
    <property type="molecule type" value="Genomic_DNA"/>
</dbReference>
<dbReference type="EMBL" id="JFHE01000011">
    <property type="protein sequence ID" value="KDR34827.1"/>
    <property type="molecule type" value="Genomic_DNA"/>
</dbReference>
<sequence>MQYDLVLKILREISAPGSGNLFSRREAARSAADLIERQSARITELEAMLPADPADMRSLIAASASAEPVDCAVCGGTGDVSGEYPGVACQACGGTGKSAPAIEAPAQAVALSEREAEWRALFNSTRSDATFEQFCGWMREELAALSAPASMSAENRPAQDDVRDAQRYRFLKAGAVLNEWNGGWNTYWLIKSVDLPDGRRDIPLDEAIDAAIASQSAKEPR</sequence>
<reference evidence="2 3" key="2">
    <citation type="submission" date="2014-03" db="EMBL/GenBank/DDBJ databases">
        <title>Draft Genome Sequences of Four Burkholderia Strains.</title>
        <authorList>
            <person name="Liu X.Y."/>
            <person name="Li C.X."/>
            <person name="Xu J.H."/>
        </authorList>
    </citation>
    <scope>NUCLEOTIDE SEQUENCE [LARGE SCALE GENOMIC DNA]</scope>
    <source>
        <strain evidence="2 3">R27</strain>
    </source>
</reference>
<evidence type="ECO:0000313" key="3">
    <source>
        <dbReference type="Proteomes" id="UP000027439"/>
    </source>
</evidence>
<evidence type="ECO:0000313" key="1">
    <source>
        <dbReference type="EMBL" id="GGD63064.1"/>
    </source>
</evidence>
<dbReference type="AlphaFoldDB" id="A0A069P2Z7"/>
<reference evidence="1" key="1">
    <citation type="journal article" date="2014" name="Int. J. Syst. Evol. Microbiol.">
        <title>Complete genome of a new Firmicutes species belonging to the dominant human colonic microbiota ('Ruminococcus bicirculans') reveals two chromosomes and a selective capacity to utilize plant glucans.</title>
        <authorList>
            <consortium name="NISC Comparative Sequencing Program"/>
            <person name="Wegmann U."/>
            <person name="Louis P."/>
            <person name="Goesmann A."/>
            <person name="Henrissat B."/>
            <person name="Duncan S.H."/>
            <person name="Flint H.J."/>
        </authorList>
    </citation>
    <scope>NUCLEOTIDE SEQUENCE</scope>
    <source>
        <strain evidence="1">CGMCC 1.11013</strain>
    </source>
</reference>
<protein>
    <submittedName>
        <fullName evidence="2">Uncharacterized protein</fullName>
    </submittedName>
</protein>
<dbReference type="Proteomes" id="UP000597138">
    <property type="component" value="Unassembled WGS sequence"/>
</dbReference>
<keyword evidence="4" id="KW-1185">Reference proteome</keyword>
<gene>
    <name evidence="2" type="ORF">BG57_04050</name>
    <name evidence="1" type="ORF">GCM10010985_16460</name>
</gene>
<reference evidence="1" key="4">
    <citation type="submission" date="2024-05" db="EMBL/GenBank/DDBJ databases">
        <authorList>
            <person name="Sun Q."/>
            <person name="Zhou Y."/>
        </authorList>
    </citation>
    <scope>NUCLEOTIDE SEQUENCE</scope>
    <source>
        <strain evidence="1">CGMCC 1.11013</strain>
    </source>
</reference>
<accession>A0A069P2Z7</accession>
<reference evidence="4" key="3">
    <citation type="journal article" date="2019" name="Int. J. Syst. Evol. Microbiol.">
        <title>The Global Catalogue of Microorganisms (GCM) 10K type strain sequencing project: providing services to taxonomists for standard genome sequencing and annotation.</title>
        <authorList>
            <consortium name="The Broad Institute Genomics Platform"/>
            <consortium name="The Broad Institute Genome Sequencing Center for Infectious Disease"/>
            <person name="Wu L."/>
            <person name="Ma J."/>
        </authorList>
    </citation>
    <scope>NUCLEOTIDE SEQUENCE [LARGE SCALE GENOMIC DNA]</scope>
    <source>
        <strain evidence="4">CGMCC 1.11013</strain>
    </source>
</reference>
<evidence type="ECO:0000313" key="4">
    <source>
        <dbReference type="Proteomes" id="UP000597138"/>
    </source>
</evidence>
<dbReference type="STRING" id="1071679.BG57_04050"/>
<dbReference type="Proteomes" id="UP000027439">
    <property type="component" value="Unassembled WGS sequence"/>
</dbReference>
<name>A0A069P2Z7_9BURK</name>
<dbReference type="RefSeq" id="WP_035964511.1">
    <property type="nucleotide sequence ID" value="NZ_BMEG01000002.1"/>
</dbReference>
<proteinExistence type="predicted"/>
<organism evidence="2 3">
    <name type="scientific">Caballeronia grimmiae</name>
    <dbReference type="NCBI Taxonomy" id="1071679"/>
    <lineage>
        <taxon>Bacteria</taxon>
        <taxon>Pseudomonadati</taxon>
        <taxon>Pseudomonadota</taxon>
        <taxon>Betaproteobacteria</taxon>
        <taxon>Burkholderiales</taxon>
        <taxon>Burkholderiaceae</taxon>
        <taxon>Caballeronia</taxon>
    </lineage>
</organism>
<evidence type="ECO:0000313" key="2">
    <source>
        <dbReference type="EMBL" id="KDR34827.1"/>
    </source>
</evidence>